<dbReference type="RefSeq" id="WP_245996147.1">
    <property type="nucleotide sequence ID" value="NZ_QTTN01000031.1"/>
</dbReference>
<organism evidence="10 11">
    <name type="scientific">Paenibacillus taihuensis</name>
    <dbReference type="NCBI Taxonomy" id="1156355"/>
    <lineage>
        <taxon>Bacteria</taxon>
        <taxon>Bacillati</taxon>
        <taxon>Bacillota</taxon>
        <taxon>Bacilli</taxon>
        <taxon>Bacillales</taxon>
        <taxon>Paenibacillaceae</taxon>
        <taxon>Paenibacillus</taxon>
    </lineage>
</organism>
<dbReference type="GO" id="GO:0000272">
    <property type="term" value="P:polysaccharide catabolic process"/>
    <property type="evidence" value="ECO:0007669"/>
    <property type="project" value="UniProtKB-KW"/>
</dbReference>
<dbReference type="InterPro" id="IPR036116">
    <property type="entry name" value="FN3_sf"/>
</dbReference>
<sequence length="1677" mass="175941">MRRKVSVLGLVLAMLMGMVFTWAPRQAAAAGSTYYVDAASGNDMTGNGSTGSPWKTISKAASVAIAGDTVKIRSGVYRETVKPSNSGTAGNPITFMPDTGATVTVSGADPITGTWTVHSGSIYKTSANLQMGDYLDSVYVDGVANNLARSPNTDVGNLYDPNLYLAKFPDTNRNTLVDTTNLTQPDGYWDNAALFIEDSGAWNFSSALGTTYTQGHLNLKTSQSAYNLKLSSYDNTLKLIGADGSVLGSANVTVTPNTTYNLKVAASGSTLNVYLNNGATPVITATNSALKEGSFGLGVESSTGTTAATATFTNVNATITSQNPNQATGRYAPNFTSNIKGWSHGEEAGYWKGDGATLTGYTQPQTNSGSTWYYSTTTAKDFTYSADVKITSASGGMVYLQFRKEESPGSVIDLADWGLGTPEYYIMGKLAALDYPGEWYYDKASGTLYMRTTTSDSPAGHAVEAKARNLAFDLTGKNYITVSGVNLFAATIDMTDGSNDVIDGIHAKYLSEYNKAVSYSTGICLCGTNDTLKNSELQYSSGALVTISGSNNKLFNNLIHDGTYGPIVFNSAVEILGIGHLISNNEVYHAGRSLIGGEFYASVIQYNNFHDANYFATDTGLLYTAHNGLGNSEIHNNYWHGSGYRYNGPNGTRGDWVGGVYLDEHTTDALVYKNVSWSLPWHNIIANHLSGNVQIYNNTTYNTSDIYVSSPTYGLEAYKDRIVNNIALDALDTGASTIGATFSNNLTSGTPNYVNASGNDFHLQTWAIASNALDYQSDNHYSATTGSYYQVRFNGTQIKLYSEKDTVMGIVGVSIDGGTETMVDTYSATHTGNTLVYTSPTLSAGQHTMKVRVTGTKNASASYFWHVADRVDIISGSGTTTVNDSVVGTGNNQFEFVGGSNAIDYGTPIRGITTGYVGTAPDAGAYESGGADWTAGVNFASPPNPTYQLVDTDFKNLLTNGRLDLNRMKQPNIDSLYGWTKTNSQTAQPAFDYSGQKVSSRWQWETGISLGTGADGIEQTITGLTPNTTYELRGFIRAGASGQTVRLGVKNYGGTDTYQENTTTDWTEKVFTFTTGAASTSATIYGYKPTTGGYGFVDDLSVTVVTAGTGGSDTTAPSAPSGLTVTSVTDTSASLSWTASTDNVGVTGYKVYRGGTEVGTATGTSYTDSGLTASTSYTYTVKAYDAASNLSAASNSANATTTAGSGGGGGYSENFESTTIGQMPSGWTVNAPGGSASVQQVADGSATTNHALTLTQSSGSYGVADVSATKLFTAATGTVTVDTRMQANQTNALITGPVLLNSSGTPIVQIAFRDDGKIGYVNSSIAWTDTSVSYAANQWYDVHLVVNLTAGTFNLSINGTAVLTNEPVMASSANLAKIQFATNMWYSGTASFDNISVGTGDTQAPTAPTGLAAASVTDTTASLTWTASTDNVGVTGYKIYRDGTEVGTASGTSYTDTGLTANTTYTYTVKAYDAAANLSAASGSAQAKTAIYAEAFEGTTVGQMPSGWNVSAPGGSASVQQVADGAATTNHALTLTQTSYGTADVTAFKSITAATGTVTVDTRMLANQTTALITGPVLINGSGANVVQIAFRDNGKIGYVNSSMAWTDTSVTYAANQWYDVHLVVNLAAGTFTLSINGTAVLTNAPVMTSSTNIAKIQFATNMWYPGSASFDRIQIG</sequence>
<dbReference type="InterPro" id="IPR012334">
    <property type="entry name" value="Pectin_lyas_fold"/>
</dbReference>
<keyword evidence="1 8" id="KW-0732">Signal</keyword>
<comment type="caution">
    <text evidence="10">The sequence shown here is derived from an EMBL/GenBank/DDBJ whole genome shotgun (WGS) entry which is preliminary data.</text>
</comment>
<dbReference type="Proteomes" id="UP000256304">
    <property type="component" value="Unassembled WGS sequence"/>
</dbReference>
<dbReference type="Gene3D" id="2.160.20.10">
    <property type="entry name" value="Single-stranded right-handed beta-helix, Pectin lyase-like"/>
    <property type="match status" value="1"/>
</dbReference>
<evidence type="ECO:0000256" key="5">
    <source>
        <dbReference type="ARBA" id="ARBA00023295"/>
    </source>
</evidence>
<accession>A0A3D9R340</accession>
<evidence type="ECO:0000256" key="2">
    <source>
        <dbReference type="ARBA" id="ARBA00022737"/>
    </source>
</evidence>
<gene>
    <name evidence="10" type="ORF">A8990_13144</name>
</gene>
<proteinExistence type="predicted"/>
<evidence type="ECO:0000256" key="6">
    <source>
        <dbReference type="ARBA" id="ARBA00023326"/>
    </source>
</evidence>
<evidence type="ECO:0000313" key="11">
    <source>
        <dbReference type="Proteomes" id="UP000256304"/>
    </source>
</evidence>
<dbReference type="EMBL" id="QTTN01000031">
    <property type="protein sequence ID" value="REE69725.1"/>
    <property type="molecule type" value="Genomic_DNA"/>
</dbReference>
<dbReference type="GO" id="GO:0016798">
    <property type="term" value="F:hydrolase activity, acting on glycosyl bonds"/>
    <property type="evidence" value="ECO:0007669"/>
    <property type="project" value="UniProtKB-KW"/>
</dbReference>
<dbReference type="Gene3D" id="2.60.120.260">
    <property type="entry name" value="Galactose-binding domain-like"/>
    <property type="match status" value="2"/>
</dbReference>
<keyword evidence="3" id="KW-0378">Hydrolase</keyword>
<keyword evidence="6" id="KW-0624">Polysaccharide degradation</keyword>
<dbReference type="PANTHER" id="PTHR46708:SF2">
    <property type="entry name" value="FIBRONECTIN TYPE-III DOMAIN-CONTAINING PROTEIN"/>
    <property type="match status" value="1"/>
</dbReference>
<dbReference type="InterPro" id="IPR003961">
    <property type="entry name" value="FN3_dom"/>
</dbReference>
<dbReference type="Pfam" id="PF22585">
    <property type="entry name" value="Sialidase-like_CBM"/>
    <property type="match status" value="1"/>
</dbReference>
<evidence type="ECO:0000256" key="1">
    <source>
        <dbReference type="ARBA" id="ARBA00022729"/>
    </source>
</evidence>
<evidence type="ECO:0000256" key="7">
    <source>
        <dbReference type="SAM" id="MobiDB-lite"/>
    </source>
</evidence>
<dbReference type="PROSITE" id="PS50853">
    <property type="entry name" value="FN3"/>
    <property type="match status" value="2"/>
</dbReference>
<feature type="chain" id="PRO_5039530611" evidence="8">
    <location>
        <begin position="24"/>
        <end position="1677"/>
    </location>
</feature>
<feature type="domain" description="Fibronectin type-III" evidence="9">
    <location>
        <begin position="1407"/>
        <end position="1492"/>
    </location>
</feature>
<dbReference type="Gene3D" id="2.60.40.10">
    <property type="entry name" value="Immunoglobulins"/>
    <property type="match status" value="2"/>
</dbReference>
<dbReference type="SUPFAM" id="SSF49265">
    <property type="entry name" value="Fibronectin type III"/>
    <property type="match status" value="1"/>
</dbReference>
<dbReference type="Gene3D" id="2.60.120.560">
    <property type="entry name" value="Exo-inulinase, domain 1"/>
    <property type="match status" value="2"/>
</dbReference>
<feature type="region of interest" description="Disordered" evidence="7">
    <location>
        <begin position="1195"/>
        <end position="1216"/>
    </location>
</feature>
<keyword evidence="4" id="KW-0119">Carbohydrate metabolism</keyword>
<dbReference type="InterPro" id="IPR013783">
    <property type="entry name" value="Ig-like_fold"/>
</dbReference>
<dbReference type="SUPFAM" id="SSF51126">
    <property type="entry name" value="Pectin lyase-like"/>
    <property type="match status" value="2"/>
</dbReference>
<reference evidence="10 11" key="1">
    <citation type="submission" date="2018-08" db="EMBL/GenBank/DDBJ databases">
        <title>Genomic Encyclopedia of Type Strains, Phase III (KMG-III): the genomes of soil and plant-associated and newly described type strains.</title>
        <authorList>
            <person name="Whitman W."/>
        </authorList>
    </citation>
    <scope>NUCLEOTIDE SEQUENCE [LARGE SCALE GENOMIC DNA]</scope>
    <source>
        <strain evidence="10 11">CGMCC 1.10966</strain>
    </source>
</reference>
<dbReference type="CDD" id="cd00063">
    <property type="entry name" value="FN3"/>
    <property type="match status" value="2"/>
</dbReference>
<dbReference type="PANTHER" id="PTHR46708">
    <property type="entry name" value="TENASCIN"/>
    <property type="match status" value="1"/>
</dbReference>
<dbReference type="InterPro" id="IPR011050">
    <property type="entry name" value="Pectin_lyase_fold/virulence"/>
</dbReference>
<evidence type="ECO:0000256" key="3">
    <source>
        <dbReference type="ARBA" id="ARBA00022801"/>
    </source>
</evidence>
<feature type="domain" description="Fibronectin type-III" evidence="9">
    <location>
        <begin position="1119"/>
        <end position="1204"/>
    </location>
</feature>
<protein>
    <submittedName>
        <fullName evidence="10">Fibronectin type III domain protein</fullName>
    </submittedName>
</protein>
<feature type="signal peptide" evidence="8">
    <location>
        <begin position="1"/>
        <end position="23"/>
    </location>
</feature>
<keyword evidence="5" id="KW-0326">Glycosidase</keyword>
<evidence type="ECO:0000313" key="10">
    <source>
        <dbReference type="EMBL" id="REE69725.1"/>
    </source>
</evidence>
<dbReference type="SMART" id="SM00060">
    <property type="entry name" value="FN3"/>
    <property type="match status" value="2"/>
</dbReference>
<dbReference type="InterPro" id="IPR050991">
    <property type="entry name" value="ECM_Regulatory_Proteins"/>
</dbReference>
<keyword evidence="11" id="KW-1185">Reference proteome</keyword>
<dbReference type="SUPFAM" id="SSF49899">
    <property type="entry name" value="Concanavalin A-like lectins/glucanases"/>
    <property type="match status" value="1"/>
</dbReference>
<evidence type="ECO:0000256" key="4">
    <source>
        <dbReference type="ARBA" id="ARBA00023277"/>
    </source>
</evidence>
<evidence type="ECO:0000256" key="8">
    <source>
        <dbReference type="SAM" id="SignalP"/>
    </source>
</evidence>
<dbReference type="InterPro" id="IPR054490">
    <property type="entry name" value="BT_1020-like_b-sandwich_1"/>
</dbReference>
<dbReference type="InterPro" id="IPR013320">
    <property type="entry name" value="ConA-like_dom_sf"/>
</dbReference>
<name>A0A3D9R340_9BACL</name>
<keyword evidence="2" id="KW-0677">Repeat</keyword>
<evidence type="ECO:0000259" key="9">
    <source>
        <dbReference type="PROSITE" id="PS50853"/>
    </source>
</evidence>
<dbReference type="Pfam" id="PF00041">
    <property type="entry name" value="fn3"/>
    <property type="match status" value="2"/>
</dbReference>
<dbReference type="FunFam" id="2.60.40.10:FF:001114">
    <property type="entry name" value="Chitinase A1"/>
    <property type="match status" value="1"/>
</dbReference>